<evidence type="ECO:0000313" key="6">
    <source>
        <dbReference type="Proteomes" id="UP000185999"/>
    </source>
</evidence>
<dbReference type="Gene3D" id="2.150.10.10">
    <property type="entry name" value="Serralysin-like metalloprotease, C-terminal"/>
    <property type="match status" value="4"/>
</dbReference>
<dbReference type="Pfam" id="PF07676">
    <property type="entry name" value="PD40"/>
    <property type="match status" value="1"/>
</dbReference>
<proteinExistence type="predicted"/>
<comment type="subcellular location">
    <subcellularLocation>
        <location evidence="1">Secreted</location>
    </subcellularLocation>
</comment>
<keyword evidence="2" id="KW-0964">Secreted</keyword>
<organism evidence="5 6">
    <name type="scientific">Neptunomonas antarctica</name>
    <dbReference type="NCBI Taxonomy" id="619304"/>
    <lineage>
        <taxon>Bacteria</taxon>
        <taxon>Pseudomonadati</taxon>
        <taxon>Pseudomonadota</taxon>
        <taxon>Gammaproteobacteria</taxon>
        <taxon>Oceanospirillales</taxon>
        <taxon>Oceanospirillaceae</taxon>
        <taxon>Neptunomonas</taxon>
    </lineage>
</organism>
<dbReference type="EMBL" id="FTOE01000007">
    <property type="protein sequence ID" value="SIS90839.1"/>
    <property type="molecule type" value="Genomic_DNA"/>
</dbReference>
<dbReference type="Proteomes" id="UP000185999">
    <property type="component" value="Unassembled WGS sequence"/>
</dbReference>
<evidence type="ECO:0000313" key="5">
    <source>
        <dbReference type="EMBL" id="SIS90839.1"/>
    </source>
</evidence>
<dbReference type="InterPro" id="IPR001343">
    <property type="entry name" value="Hemolysn_Ca-bd"/>
</dbReference>
<dbReference type="SUPFAM" id="SSF51120">
    <property type="entry name" value="beta-Roll"/>
    <property type="match status" value="3"/>
</dbReference>
<gene>
    <name evidence="5" type="ORF">SAMN05421760_10797</name>
</gene>
<evidence type="ECO:0000256" key="4">
    <source>
        <dbReference type="SAM" id="MobiDB-lite"/>
    </source>
</evidence>
<evidence type="ECO:0000256" key="2">
    <source>
        <dbReference type="ARBA" id="ARBA00022525"/>
    </source>
</evidence>
<dbReference type="InterPro" id="IPR050557">
    <property type="entry name" value="RTX_toxin/Mannuronan_C5-epim"/>
</dbReference>
<accession>A0A1N7MY76</accession>
<reference evidence="6" key="1">
    <citation type="submission" date="2017-01" db="EMBL/GenBank/DDBJ databases">
        <authorList>
            <person name="Varghese N."/>
            <person name="Submissions S."/>
        </authorList>
    </citation>
    <scope>NUCLEOTIDE SEQUENCE [LARGE SCALE GENOMIC DNA]</scope>
    <source>
        <strain evidence="6">DSM 22306</strain>
    </source>
</reference>
<dbReference type="PANTHER" id="PTHR38340">
    <property type="entry name" value="S-LAYER PROTEIN"/>
    <property type="match status" value="1"/>
</dbReference>
<feature type="compositionally biased region" description="Low complexity" evidence="4">
    <location>
        <begin position="495"/>
        <end position="508"/>
    </location>
</feature>
<dbReference type="SUPFAM" id="SSF82171">
    <property type="entry name" value="DPP6 N-terminal domain-like"/>
    <property type="match status" value="2"/>
</dbReference>
<keyword evidence="3" id="KW-0106">Calcium</keyword>
<evidence type="ECO:0000256" key="3">
    <source>
        <dbReference type="ARBA" id="ARBA00022837"/>
    </source>
</evidence>
<keyword evidence="6" id="KW-1185">Reference proteome</keyword>
<evidence type="ECO:0000256" key="1">
    <source>
        <dbReference type="ARBA" id="ARBA00004613"/>
    </source>
</evidence>
<dbReference type="RefSeq" id="WP_054340775.1">
    <property type="nucleotide sequence ID" value="NZ_FTOE01000007.1"/>
</dbReference>
<dbReference type="PANTHER" id="PTHR38340:SF1">
    <property type="entry name" value="S-LAYER PROTEIN"/>
    <property type="match status" value="1"/>
</dbReference>
<dbReference type="InterPro" id="IPR011042">
    <property type="entry name" value="6-blade_b-propeller_TolB-like"/>
</dbReference>
<sequence>MSTENTINGTAAADTVTFTAASTTVNAGEGANTITGTSGNNVISAGDGADTITVTSGNNTINAGAGANTIVATSGINEITTGDGADTITTGGLAGGGNTINAGGGANTITTGAGDDTVTGGSGVDTVTTGAGDDVVHAGNGANTITTGAGSDTVYSGVDIDTITTGAGDDTIHILGGTDTIAAGADNDTLIANLSLATSAVSLNALAGTAATGYAGNLSGLGIATFAGVENFEITSGDFNDTITTGDGTDVVHAGAGDDTINLAGGADEAIYTMADNAGATDVYQGGAGVDTLTLEFTAAEWLSAGVQADIARYQVFLADQAGNASGEADSAVFQFQAFGLDASEFEALSVIVDGVELDPSDYAPSNYVFALDDIEPSAQTVDTSGTAYSKPSISSDGGTVAFLSDATDLVPNDTNGDRDLFVTDVETGTVTLVSKTAAGVQLNGYFGEAAVSGNGRVVAFSSSDSTAIPGDNNGSYGQDVFVKNLDTGVLTRVSESSTGGSGNQNSNDVSISDDGTKVGFNSRASDLVSNDLNNVVDVFVRDMATGDLVRASTSSTGVEGNGHSNDGIVSGNGEWAAFTSQATNFDVNDINGRADVYVKNLGTGAITVASTTQAGEFGNHNTWVHDISADGRYLVMGSYADNLVADSYNGNNQVFRKDMLTGEILHVSTDSDGVKFDANSPKISDDGQFIVFTSSSSNLSSDPEANYGRVYIKDVLSGSLLMISEDVPSGQYVGDLSISSDGNTVTYNVYDYYEVQPSTVKVVDVASLIANQGLATDFDQVAIDVTAPGTGQDIQIDWGNGETSDVVGTTAGDVYRLRGEYDSGVTTVASVTVTEGATVVSEELINVQTAGRDDPMQKLDTDADGNTPSYSVSYNPSVSGDGNLVAFSNDDYYGVGLLSESPYQSMVYVKDRQTGEVELVSRDANGVIANSYSYGPSISANGASVGFNSYANNLVLDDTNGTEDVFVKNLETGAIELVSKATDGTLGNGSSNGVTLSADGTKAAFSSRSSNLTANDTDTTSDLFVHDLTTGITELVSVNLSGVSGGTGYSSQISDDGTHVAFASHASDLVAGDTEGQTDVFVRDLTTGVTTRVSEVAGVGGNSFSEEVSLSADGNIVVFTSYATNFGGSGSGQIYAKDMTTGVITTVSESASGVASNDYTGGAEVTADGRFVTFASDASNLIDGVTDADGGDSDIFVKDLQTGDIIQIDDPDYYSNYPDNSYPSISDDGSFVAFALSGYYESSLWGADLSPPGSSLTGTNDADILIGHNGPDVLVGLAGDDRLSGGVGEDLINGGAGDDILSGGENADTFFFKVGSGNDVISDFEQGVDIIDVSGYGFVDFNALTIDVGTEASVIDFGAGDTVSVVGVASLDSSDFIFA</sequence>
<dbReference type="InterPro" id="IPR018511">
    <property type="entry name" value="Hemolysin-typ_Ca-bd_CS"/>
</dbReference>
<dbReference type="PROSITE" id="PS00330">
    <property type="entry name" value="HEMOLYSIN_CALCIUM"/>
    <property type="match status" value="3"/>
</dbReference>
<protein>
    <submittedName>
        <fullName evidence="5">Hemolysin-type calcium-binding repeat-containing protein</fullName>
    </submittedName>
</protein>
<dbReference type="Pfam" id="PF00353">
    <property type="entry name" value="HemolysinCabind"/>
    <property type="match status" value="6"/>
</dbReference>
<feature type="region of interest" description="Disordered" evidence="4">
    <location>
        <begin position="494"/>
        <end position="515"/>
    </location>
</feature>
<dbReference type="InterPro" id="IPR011659">
    <property type="entry name" value="WD40"/>
</dbReference>
<dbReference type="STRING" id="619304.SAMN05421760_10797"/>
<name>A0A1N7MY76_9GAMM</name>
<dbReference type="GO" id="GO:0005576">
    <property type="term" value="C:extracellular region"/>
    <property type="evidence" value="ECO:0007669"/>
    <property type="project" value="UniProtKB-SubCell"/>
</dbReference>
<dbReference type="OrthoDB" id="8612880at2"/>
<dbReference type="GO" id="GO:0005509">
    <property type="term" value="F:calcium ion binding"/>
    <property type="evidence" value="ECO:0007669"/>
    <property type="project" value="InterPro"/>
</dbReference>
<dbReference type="InterPro" id="IPR011049">
    <property type="entry name" value="Serralysin-like_metalloprot_C"/>
</dbReference>
<dbReference type="Gene3D" id="2.120.10.30">
    <property type="entry name" value="TolB, C-terminal domain"/>
    <property type="match status" value="2"/>
</dbReference>